<dbReference type="EMBL" id="KI658320">
    <property type="protein sequence ID" value="ETN82995.1"/>
    <property type="molecule type" value="Genomic_DNA"/>
</dbReference>
<protein>
    <submittedName>
        <fullName evidence="1">Uncharacterized protein</fullName>
    </submittedName>
</protein>
<dbReference type="AlphaFoldDB" id="W2TLL5"/>
<feature type="non-terminal residue" evidence="1">
    <location>
        <position position="89"/>
    </location>
</feature>
<evidence type="ECO:0000313" key="1">
    <source>
        <dbReference type="EMBL" id="ETN82995.1"/>
    </source>
</evidence>
<name>W2TLL5_NECAM</name>
<organism evidence="1 2">
    <name type="scientific">Necator americanus</name>
    <name type="common">Human hookworm</name>
    <dbReference type="NCBI Taxonomy" id="51031"/>
    <lineage>
        <taxon>Eukaryota</taxon>
        <taxon>Metazoa</taxon>
        <taxon>Ecdysozoa</taxon>
        <taxon>Nematoda</taxon>
        <taxon>Chromadorea</taxon>
        <taxon>Rhabditida</taxon>
        <taxon>Rhabditina</taxon>
        <taxon>Rhabditomorpha</taxon>
        <taxon>Strongyloidea</taxon>
        <taxon>Ancylostomatidae</taxon>
        <taxon>Bunostominae</taxon>
        <taxon>Necator</taxon>
    </lineage>
</organism>
<proteinExistence type="predicted"/>
<dbReference type="KEGG" id="nai:NECAME_17586"/>
<gene>
    <name evidence="1" type="ORF">NECAME_17586</name>
</gene>
<accession>W2TLL5</accession>
<sequence length="89" mass="9996">MESARLSRTFLVTHDKQSDLHGAYAVSPVREKKPNNEPSRSDISLPKALGASMAAELAYAEKTRHIQSHLKATHDLANDVRRRSTYHTQ</sequence>
<keyword evidence="2" id="KW-1185">Reference proteome</keyword>
<reference evidence="2" key="1">
    <citation type="journal article" date="2014" name="Nat. Genet.">
        <title>Genome of the human hookworm Necator americanus.</title>
        <authorList>
            <person name="Tang Y.T."/>
            <person name="Gao X."/>
            <person name="Rosa B.A."/>
            <person name="Abubucker S."/>
            <person name="Hallsworth-Pepin K."/>
            <person name="Martin J."/>
            <person name="Tyagi R."/>
            <person name="Heizer E."/>
            <person name="Zhang X."/>
            <person name="Bhonagiri-Palsikar V."/>
            <person name="Minx P."/>
            <person name="Warren W.C."/>
            <person name="Wang Q."/>
            <person name="Zhan B."/>
            <person name="Hotez P.J."/>
            <person name="Sternberg P.W."/>
            <person name="Dougall A."/>
            <person name="Gaze S.T."/>
            <person name="Mulvenna J."/>
            <person name="Sotillo J."/>
            <person name="Ranganathan S."/>
            <person name="Rabelo E.M."/>
            <person name="Wilson R.K."/>
            <person name="Felgner P.L."/>
            <person name="Bethony J."/>
            <person name="Hawdon J.M."/>
            <person name="Gasser R.B."/>
            <person name="Loukas A."/>
            <person name="Mitreva M."/>
        </authorList>
    </citation>
    <scope>NUCLEOTIDE SEQUENCE [LARGE SCALE GENOMIC DNA]</scope>
</reference>
<dbReference type="Proteomes" id="UP000053676">
    <property type="component" value="Unassembled WGS sequence"/>
</dbReference>
<evidence type="ECO:0000313" key="2">
    <source>
        <dbReference type="Proteomes" id="UP000053676"/>
    </source>
</evidence>